<dbReference type="EMBL" id="FR872640">
    <property type="protein sequence ID" value="CCB90842.1"/>
    <property type="molecule type" value="Genomic_DNA"/>
</dbReference>
<dbReference type="AlphaFoldDB" id="F8LBH8"/>
<gene>
    <name evidence="1" type="ORF">WCH_CT17050</name>
</gene>
<protein>
    <submittedName>
        <fullName evidence="1">Uncharacterized protein HI_0660</fullName>
    </submittedName>
</protein>
<evidence type="ECO:0000313" key="1">
    <source>
        <dbReference type="EMBL" id="CCB90842.1"/>
    </source>
</evidence>
<organism evidence="1">
    <name type="scientific">Waddlia chondrophila 2032/99</name>
    <dbReference type="NCBI Taxonomy" id="765953"/>
    <lineage>
        <taxon>Bacteria</taxon>
        <taxon>Pseudomonadati</taxon>
        <taxon>Chlamydiota</taxon>
        <taxon>Chlamydiia</taxon>
        <taxon>Parachlamydiales</taxon>
        <taxon>Waddliaceae</taxon>
        <taxon>Waddlia</taxon>
    </lineage>
</organism>
<dbReference type="InterPro" id="IPR009241">
    <property type="entry name" value="HigB-like"/>
</dbReference>
<reference evidence="1" key="1">
    <citation type="submission" date="2011-05" db="EMBL/GenBank/DDBJ databases">
        <title>Unity in variety -- the pan-genome of the Chlamydiae.</title>
        <authorList>
            <person name="Collingro A."/>
            <person name="Tischler P."/>
            <person name="Weinmaier T."/>
            <person name="Penz T."/>
            <person name="Heinz E."/>
            <person name="Brunham R.C."/>
            <person name="Read T.D."/>
            <person name="Bavoil P.M."/>
            <person name="Sachse K."/>
            <person name="Kahane S."/>
            <person name="Friedman M.G."/>
            <person name="Rattei T."/>
            <person name="Myers G.S.A."/>
            <person name="Horn M."/>
        </authorList>
    </citation>
    <scope>NUCLEOTIDE SEQUENCE</scope>
    <source>
        <strain evidence="1">2032/99</strain>
    </source>
</reference>
<accession>F8LBH8</accession>
<sequence>MDSKNWKPKKVISVKFYRAENGNEPVRRWLKSLENDKKRAIGEDIKTVEFGWPIGMPLVRHMEHKIWEIRSNFPDGIARVFFTVHEQNLILLHGFIKKTQKTPAKELEIARRRMKDLEV</sequence>
<dbReference type="Pfam" id="PF05973">
    <property type="entry name" value="Gp49"/>
    <property type="match status" value="1"/>
</dbReference>
<name>F8LBH8_9BACT</name>
<proteinExistence type="predicted"/>